<dbReference type="Proteomes" id="UP000018211">
    <property type="component" value="Unassembled WGS sequence"/>
</dbReference>
<evidence type="ECO:0000313" key="3">
    <source>
        <dbReference type="Proteomes" id="UP000018211"/>
    </source>
</evidence>
<dbReference type="AlphaFoldDB" id="A0AAV2VPC5"/>
<dbReference type="EMBL" id="CAOF01000092">
    <property type="protein sequence ID" value="CCO46586.1"/>
    <property type="molecule type" value="Genomic_DNA"/>
</dbReference>
<gene>
    <name evidence="2" type="ORF">VIBNISOn1_1810045</name>
</gene>
<accession>A0AAV2VPC5</accession>
<proteinExistence type="predicted"/>
<protein>
    <recommendedName>
        <fullName evidence="4">Beta-lactamase</fullName>
    </recommendedName>
</protein>
<evidence type="ECO:0008006" key="4">
    <source>
        <dbReference type="Google" id="ProtNLM"/>
    </source>
</evidence>
<feature type="signal peptide" evidence="1">
    <location>
        <begin position="1"/>
        <end position="19"/>
    </location>
</feature>
<sequence>MKIAKPLILSVLVSPVALSSELSSNWDWMISADTTQHQATNGVLASDEESIQSVDALLEVELGYQSLNASLALLGNDIYHSESSVNPESDLIIRELFWQGSVDIASTTLDATVGKIRQDYGVGYGYRPLDVFNPYRRNPVGIQVEEGVGVVSLSHFGAEGEWTAIATTSSLTQQEATEIQKAAEQHGVGVRYYVLRDDSEFQVIGYFDDVRKGLVGASWVTVFGSEWEWHSSAVIQRKHLAYHQPSQILAPVVLETQRAAQQVMTGITWSSFSGHSVIAEYWYDSRAWGKEEWEDAQVSATSLRETYGQDSLANSYGLGLTNANLTKHNVMFHWTLDTQNWQGQHWTAAPGWFEKLTPTVDLMIAPEDGGVISTPKLSFEWYDDGASRFETELAARFYNGKDKSLYKNLKTNSMILLNFKGRF</sequence>
<evidence type="ECO:0000256" key="1">
    <source>
        <dbReference type="SAM" id="SignalP"/>
    </source>
</evidence>
<keyword evidence="1" id="KW-0732">Signal</keyword>
<feature type="chain" id="PRO_5043830941" description="Beta-lactamase" evidence="1">
    <location>
        <begin position="20"/>
        <end position="423"/>
    </location>
</feature>
<name>A0AAV2VPC5_9VIBR</name>
<comment type="caution">
    <text evidence="2">The sequence shown here is derived from an EMBL/GenBank/DDBJ whole genome shotgun (WGS) entry which is preliminary data.</text>
</comment>
<dbReference type="RefSeq" id="WP_022611654.1">
    <property type="nucleotide sequence ID" value="NZ_LK391965.1"/>
</dbReference>
<reference evidence="2 3" key="1">
    <citation type="journal article" date="2013" name="ISME J.">
        <title>Comparative genomics of pathogenic lineages of Vibrio nigripulchritudo identifies virulence-associated traits.</title>
        <authorList>
            <person name="Goudenege D."/>
            <person name="Labreuche Y."/>
            <person name="Krin E."/>
            <person name="Ansquer D."/>
            <person name="Mangenot S."/>
            <person name="Calteau A."/>
            <person name="Medigue C."/>
            <person name="Mazel D."/>
            <person name="Polz M.F."/>
            <person name="Le Roux F."/>
        </authorList>
    </citation>
    <scope>NUCLEOTIDE SEQUENCE [LARGE SCALE GENOMIC DNA]</scope>
    <source>
        <strain evidence="2 3">SOn1</strain>
    </source>
</reference>
<organism evidence="2 3">
    <name type="scientific">Vibrio nigripulchritudo SOn1</name>
    <dbReference type="NCBI Taxonomy" id="1238450"/>
    <lineage>
        <taxon>Bacteria</taxon>
        <taxon>Pseudomonadati</taxon>
        <taxon>Pseudomonadota</taxon>
        <taxon>Gammaproteobacteria</taxon>
        <taxon>Vibrionales</taxon>
        <taxon>Vibrionaceae</taxon>
        <taxon>Vibrio</taxon>
    </lineage>
</organism>
<evidence type="ECO:0000313" key="2">
    <source>
        <dbReference type="EMBL" id="CCO46586.1"/>
    </source>
</evidence>